<dbReference type="Gene3D" id="1.20.272.10">
    <property type="match status" value="1"/>
</dbReference>
<dbReference type="GO" id="GO:0003887">
    <property type="term" value="F:DNA-directed DNA polymerase activity"/>
    <property type="evidence" value="ECO:0007669"/>
    <property type="project" value="UniProtKB-KW"/>
</dbReference>
<dbReference type="PATRIC" id="fig|1293598.4.peg.1526"/>
<evidence type="ECO:0000256" key="3">
    <source>
        <dbReference type="ARBA" id="ARBA00022679"/>
    </source>
</evidence>
<evidence type="ECO:0000256" key="5">
    <source>
        <dbReference type="ARBA" id="ARBA00022705"/>
    </source>
</evidence>
<dbReference type="InterPro" id="IPR008921">
    <property type="entry name" value="DNA_pol3_clamp-load_cplx_C"/>
</dbReference>
<comment type="catalytic activity">
    <reaction evidence="8">
        <text>DNA(n) + a 2'-deoxyribonucleoside 5'-triphosphate = DNA(n+1) + diphosphate</text>
        <dbReference type="Rhea" id="RHEA:22508"/>
        <dbReference type="Rhea" id="RHEA-COMP:17339"/>
        <dbReference type="Rhea" id="RHEA-COMP:17340"/>
        <dbReference type="ChEBI" id="CHEBI:33019"/>
        <dbReference type="ChEBI" id="CHEBI:61560"/>
        <dbReference type="ChEBI" id="CHEBI:173112"/>
        <dbReference type="EC" id="2.7.7.7"/>
    </reaction>
</comment>
<dbReference type="Proteomes" id="UP000050969">
    <property type="component" value="Unassembled WGS sequence"/>
</dbReference>
<keyword evidence="12" id="KW-1185">Reference proteome</keyword>
<comment type="similarity">
    <text evidence="7">Belongs to the DNA polymerase HolA subunit family.</text>
</comment>
<organism evidence="11 12">
    <name type="scientific">Lacticaseibacillus saniviri JCM 17471 = DSM 24301</name>
    <dbReference type="NCBI Taxonomy" id="1293598"/>
    <lineage>
        <taxon>Bacteria</taxon>
        <taxon>Bacillati</taxon>
        <taxon>Bacillota</taxon>
        <taxon>Bacilli</taxon>
        <taxon>Lactobacillales</taxon>
        <taxon>Lactobacillaceae</taxon>
        <taxon>Lacticaseibacillus</taxon>
    </lineage>
</organism>
<dbReference type="Pfam" id="PF21694">
    <property type="entry name" value="DNA_pol3_delta_C"/>
    <property type="match status" value="1"/>
</dbReference>
<dbReference type="SUPFAM" id="SSF52540">
    <property type="entry name" value="P-loop containing nucleoside triphosphate hydrolases"/>
    <property type="match status" value="1"/>
</dbReference>
<name>A0A0R2MY46_9LACO</name>
<evidence type="ECO:0000256" key="1">
    <source>
        <dbReference type="ARBA" id="ARBA00012417"/>
    </source>
</evidence>
<sequence>MQIQELEKQLKESVPPLVLILGEEKAIVNRAVAMLKALIPEDQKAMNFASYDLKTTPVAVALDDAMSPPFFGDYREVVLTEPVMFTGESAPTKIDHDVDSLLQYLNQPVPSTIMVVVAPYAKLDDRKRLSKALKKNALLIDATTLNENKAMQQIKADLAQAKIQIEPNALQLLAQRTNGNYSLMATELPKLMAFAKDQAVLTAANIEQLVPKQLSDRVFDLVGAVLAKNATAALGLYRELLAQNEEPIKLISLLLSQFRLLIQVQILMKKGYSQGSLAQTLKVHPYRIKLAWQQSQRLNPDDLHRAFIGLVDLDAQMKRGQVDKTLAFELFVLQYSGQKQAQ</sequence>
<dbReference type="GO" id="GO:0003677">
    <property type="term" value="F:DNA binding"/>
    <property type="evidence" value="ECO:0007669"/>
    <property type="project" value="InterPro"/>
</dbReference>
<comment type="caution">
    <text evidence="11">The sequence shown here is derived from an EMBL/GenBank/DDBJ whole genome shotgun (WGS) entry which is preliminary data.</text>
</comment>
<protein>
    <recommendedName>
        <fullName evidence="2">DNA polymerase III subunit delta</fullName>
        <ecNumber evidence="1">2.7.7.7</ecNumber>
    </recommendedName>
</protein>
<reference evidence="11 12" key="1">
    <citation type="journal article" date="2015" name="Genome Announc.">
        <title>Expanding the biotechnology potential of lactobacilli through comparative genomics of 213 strains and associated genera.</title>
        <authorList>
            <person name="Sun Z."/>
            <person name="Harris H.M."/>
            <person name="McCann A."/>
            <person name="Guo C."/>
            <person name="Argimon S."/>
            <person name="Zhang W."/>
            <person name="Yang X."/>
            <person name="Jeffery I.B."/>
            <person name="Cooney J.C."/>
            <person name="Kagawa T.F."/>
            <person name="Liu W."/>
            <person name="Song Y."/>
            <person name="Salvetti E."/>
            <person name="Wrobel A."/>
            <person name="Rasinkangas P."/>
            <person name="Parkhill J."/>
            <person name="Rea M.C."/>
            <person name="O'Sullivan O."/>
            <person name="Ritari J."/>
            <person name="Douillard F.P."/>
            <person name="Paul Ross R."/>
            <person name="Yang R."/>
            <person name="Briner A.E."/>
            <person name="Felis G.E."/>
            <person name="de Vos W.M."/>
            <person name="Barrangou R."/>
            <person name="Klaenhammer T.R."/>
            <person name="Caufield P.W."/>
            <person name="Cui Y."/>
            <person name="Zhang H."/>
            <person name="O'Toole P.W."/>
        </authorList>
    </citation>
    <scope>NUCLEOTIDE SEQUENCE [LARGE SCALE GENOMIC DNA]</scope>
    <source>
        <strain evidence="11 12">DSM 24301</strain>
    </source>
</reference>
<evidence type="ECO:0000256" key="7">
    <source>
        <dbReference type="ARBA" id="ARBA00034754"/>
    </source>
</evidence>
<keyword evidence="5" id="KW-0235">DNA replication</keyword>
<evidence type="ECO:0000259" key="10">
    <source>
        <dbReference type="Pfam" id="PF21694"/>
    </source>
</evidence>
<keyword evidence="4" id="KW-0548">Nucleotidyltransferase</keyword>
<evidence type="ECO:0000313" key="11">
    <source>
        <dbReference type="EMBL" id="KRO18329.1"/>
    </source>
</evidence>
<dbReference type="Gene3D" id="1.10.8.60">
    <property type="match status" value="1"/>
</dbReference>
<dbReference type="InterPro" id="IPR048466">
    <property type="entry name" value="DNA_pol3_delta-like_C"/>
</dbReference>
<dbReference type="EMBL" id="JQCE01000005">
    <property type="protein sequence ID" value="KRO18329.1"/>
    <property type="molecule type" value="Genomic_DNA"/>
</dbReference>
<evidence type="ECO:0000256" key="2">
    <source>
        <dbReference type="ARBA" id="ARBA00017703"/>
    </source>
</evidence>
<evidence type="ECO:0000256" key="8">
    <source>
        <dbReference type="ARBA" id="ARBA00049244"/>
    </source>
</evidence>
<accession>A0A0R2MY46</accession>
<evidence type="ECO:0000256" key="4">
    <source>
        <dbReference type="ARBA" id="ARBA00022695"/>
    </source>
</evidence>
<feature type="domain" description="DNA polymerase III delta N-terminal" evidence="9">
    <location>
        <begin position="19"/>
        <end position="142"/>
    </location>
</feature>
<keyword evidence="6" id="KW-0239">DNA-directed DNA polymerase</keyword>
<evidence type="ECO:0000313" key="12">
    <source>
        <dbReference type="Proteomes" id="UP000050969"/>
    </source>
</evidence>
<evidence type="ECO:0000259" key="9">
    <source>
        <dbReference type="Pfam" id="PF06144"/>
    </source>
</evidence>
<keyword evidence="3" id="KW-0808">Transferase</keyword>
<gene>
    <name evidence="11" type="ORF">IV56_GL001461</name>
</gene>
<dbReference type="NCBIfam" id="TIGR01128">
    <property type="entry name" value="holA"/>
    <property type="match status" value="1"/>
</dbReference>
<dbReference type="STRING" id="1293598.IV56_GL001461"/>
<dbReference type="EC" id="2.7.7.7" evidence="1"/>
<dbReference type="PANTHER" id="PTHR34388">
    <property type="entry name" value="DNA POLYMERASE III SUBUNIT DELTA"/>
    <property type="match status" value="1"/>
</dbReference>
<dbReference type="GO" id="GO:0006261">
    <property type="term" value="P:DNA-templated DNA replication"/>
    <property type="evidence" value="ECO:0007669"/>
    <property type="project" value="TreeGrafter"/>
</dbReference>
<evidence type="ECO:0000256" key="6">
    <source>
        <dbReference type="ARBA" id="ARBA00022932"/>
    </source>
</evidence>
<dbReference type="PANTHER" id="PTHR34388:SF1">
    <property type="entry name" value="DNA POLYMERASE III SUBUNIT DELTA"/>
    <property type="match status" value="1"/>
</dbReference>
<dbReference type="SUPFAM" id="SSF48019">
    <property type="entry name" value="post-AAA+ oligomerization domain-like"/>
    <property type="match status" value="1"/>
</dbReference>
<dbReference type="RefSeq" id="WP_056992156.1">
    <property type="nucleotide sequence ID" value="NZ_JQCE01000005.1"/>
</dbReference>
<feature type="domain" description="DNA polymerase III delta subunit-like C-terminal" evidence="10">
    <location>
        <begin position="216"/>
        <end position="335"/>
    </location>
</feature>
<dbReference type="Pfam" id="PF06144">
    <property type="entry name" value="DNA_pol3_delta"/>
    <property type="match status" value="1"/>
</dbReference>
<dbReference type="InterPro" id="IPR027417">
    <property type="entry name" value="P-loop_NTPase"/>
</dbReference>
<dbReference type="Gene3D" id="3.40.50.300">
    <property type="entry name" value="P-loop containing nucleotide triphosphate hydrolases"/>
    <property type="match status" value="1"/>
</dbReference>
<proteinExistence type="inferred from homology"/>
<dbReference type="InterPro" id="IPR010372">
    <property type="entry name" value="DNA_pol3_delta_N"/>
</dbReference>
<dbReference type="GO" id="GO:0009360">
    <property type="term" value="C:DNA polymerase III complex"/>
    <property type="evidence" value="ECO:0007669"/>
    <property type="project" value="InterPro"/>
</dbReference>
<dbReference type="AlphaFoldDB" id="A0A0R2MY46"/>
<dbReference type="InterPro" id="IPR005790">
    <property type="entry name" value="DNA_polIII_delta"/>
</dbReference>